<feature type="domain" description="Mammalian cell entry C-terminal" evidence="3">
    <location>
        <begin position="122"/>
        <end position="292"/>
    </location>
</feature>
<dbReference type="EMBL" id="JAMRXG010000012">
    <property type="protein sequence ID" value="MCM6777021.1"/>
    <property type="molecule type" value="Genomic_DNA"/>
</dbReference>
<reference evidence="4" key="1">
    <citation type="submission" date="2022-06" db="EMBL/GenBank/DDBJ databases">
        <title>Novel species in genus nocardia.</title>
        <authorList>
            <person name="Li F."/>
        </authorList>
    </citation>
    <scope>NUCLEOTIDE SEQUENCE</scope>
    <source>
        <strain evidence="4">CDC141</strain>
    </source>
</reference>
<dbReference type="PANTHER" id="PTHR33371">
    <property type="entry name" value="INTERMEMBRANE PHOSPHOLIPID TRANSPORT SYSTEM BINDING PROTEIN MLAD-RELATED"/>
    <property type="match status" value="1"/>
</dbReference>
<dbReference type="InterPro" id="IPR052336">
    <property type="entry name" value="MlaD_Phospholipid_Transporter"/>
</dbReference>
<feature type="domain" description="Mce/MlaD" evidence="2">
    <location>
        <begin position="36"/>
        <end position="113"/>
    </location>
</feature>
<protein>
    <submittedName>
        <fullName evidence="4">MCE family protein</fullName>
    </submittedName>
</protein>
<accession>A0A9X2EB41</accession>
<feature type="region of interest" description="Disordered" evidence="1">
    <location>
        <begin position="346"/>
        <end position="386"/>
    </location>
</feature>
<evidence type="ECO:0000259" key="3">
    <source>
        <dbReference type="Pfam" id="PF11887"/>
    </source>
</evidence>
<dbReference type="Proteomes" id="UP001139157">
    <property type="component" value="Unassembled WGS sequence"/>
</dbReference>
<evidence type="ECO:0000313" key="4">
    <source>
        <dbReference type="EMBL" id="MCM6777021.1"/>
    </source>
</evidence>
<evidence type="ECO:0000259" key="2">
    <source>
        <dbReference type="Pfam" id="PF02470"/>
    </source>
</evidence>
<organism evidence="4 5">
    <name type="scientific">Nocardia pulmonis</name>
    <dbReference type="NCBI Taxonomy" id="2951408"/>
    <lineage>
        <taxon>Bacteria</taxon>
        <taxon>Bacillati</taxon>
        <taxon>Actinomycetota</taxon>
        <taxon>Actinomycetes</taxon>
        <taxon>Mycobacteriales</taxon>
        <taxon>Nocardiaceae</taxon>
        <taxon>Nocardia</taxon>
    </lineage>
</organism>
<dbReference type="Pfam" id="PF02470">
    <property type="entry name" value="MlaD"/>
    <property type="match status" value="1"/>
</dbReference>
<proteinExistence type="predicted"/>
<dbReference type="InterPro" id="IPR024516">
    <property type="entry name" value="Mce_C"/>
</dbReference>
<evidence type="ECO:0000313" key="5">
    <source>
        <dbReference type="Proteomes" id="UP001139157"/>
    </source>
</evidence>
<dbReference type="PANTHER" id="PTHR33371:SF16">
    <property type="entry name" value="MCE-FAMILY PROTEIN MCE3F"/>
    <property type="match status" value="1"/>
</dbReference>
<dbReference type="NCBIfam" id="TIGR00996">
    <property type="entry name" value="Mtu_fam_mce"/>
    <property type="match status" value="1"/>
</dbReference>
<dbReference type="InterPro" id="IPR005693">
    <property type="entry name" value="Mce"/>
</dbReference>
<dbReference type="GO" id="GO:0005576">
    <property type="term" value="C:extracellular region"/>
    <property type="evidence" value="ECO:0007669"/>
    <property type="project" value="TreeGrafter"/>
</dbReference>
<dbReference type="InterPro" id="IPR003399">
    <property type="entry name" value="Mce/MlaD"/>
</dbReference>
<keyword evidence="5" id="KW-1185">Reference proteome</keyword>
<evidence type="ECO:0000256" key="1">
    <source>
        <dbReference type="SAM" id="MobiDB-lite"/>
    </source>
</evidence>
<gene>
    <name evidence="4" type="ORF">NDR86_26380</name>
</gene>
<dbReference type="Pfam" id="PF11887">
    <property type="entry name" value="Mce4_CUP1"/>
    <property type="match status" value="1"/>
</dbReference>
<comment type="caution">
    <text evidence="4">The sequence shown here is derived from an EMBL/GenBank/DDBJ whole genome shotgun (WGS) entry which is preliminary data.</text>
</comment>
<dbReference type="AlphaFoldDB" id="A0A9X2EB41"/>
<sequence>MKRHKLLLSNVGLVLALVIGATYLAVTVMRVNPLRQTYTVTVNLDRSGGLQPGNDVTLRGYRIGKVNSIELVDRGSAIAAEAEIDSRYRIPVDTAIAVQALSGAGEQYIDFRPFADGGPYLADGAKIAFDPQKVRTPTPVWSVLDNSSAFFAQIDPDRFNVILTELDTALSGGPDQLRHMIDGLSLVTAGLDNLLPQTANLLANLRTIAATTSNAQPDLGTLTRNSGTLLTQFNNANEELKKVLDKAPGQMEQLGAVLDRTQDPISSLAANFVAITKAAQLRQPALRALFPALVVGSSAAGVPAHDNEFHTIVDIWPRPFCQYATKPVAPQVVQDGTLPRWNYCINPPPDQQIRGSSNAPRPDVPNNGAQMPTGVDPNERTLPPVR</sequence>
<name>A0A9X2EB41_9NOCA</name>